<dbReference type="Proteomes" id="UP000245626">
    <property type="component" value="Unassembled WGS sequence"/>
</dbReference>
<gene>
    <name evidence="1" type="ORF">IE53DRAFT_148444</name>
</gene>
<accession>A0ACD0NU67</accession>
<dbReference type="EMBL" id="KZ820061">
    <property type="protein sequence ID" value="PWN49364.1"/>
    <property type="molecule type" value="Genomic_DNA"/>
</dbReference>
<organism evidence="1 2">
    <name type="scientific">Violaceomyces palustris</name>
    <dbReference type="NCBI Taxonomy" id="1673888"/>
    <lineage>
        <taxon>Eukaryota</taxon>
        <taxon>Fungi</taxon>
        <taxon>Dikarya</taxon>
        <taxon>Basidiomycota</taxon>
        <taxon>Ustilaginomycotina</taxon>
        <taxon>Ustilaginomycetes</taxon>
        <taxon>Violaceomycetales</taxon>
        <taxon>Violaceomycetaceae</taxon>
        <taxon>Violaceomyces</taxon>
    </lineage>
</organism>
<evidence type="ECO:0000313" key="2">
    <source>
        <dbReference type="Proteomes" id="UP000245626"/>
    </source>
</evidence>
<reference evidence="1 2" key="1">
    <citation type="journal article" date="2018" name="Mol. Biol. Evol.">
        <title>Broad Genomic Sampling Reveals a Smut Pathogenic Ancestry of the Fungal Clade Ustilaginomycotina.</title>
        <authorList>
            <person name="Kijpornyongpan T."/>
            <person name="Mondo S.J."/>
            <person name="Barry K."/>
            <person name="Sandor L."/>
            <person name="Lee J."/>
            <person name="Lipzen A."/>
            <person name="Pangilinan J."/>
            <person name="LaButti K."/>
            <person name="Hainaut M."/>
            <person name="Henrissat B."/>
            <person name="Grigoriev I.V."/>
            <person name="Spatafora J.W."/>
            <person name="Aime M.C."/>
        </authorList>
    </citation>
    <scope>NUCLEOTIDE SEQUENCE [LARGE SCALE GENOMIC DNA]</scope>
    <source>
        <strain evidence="1 2">SA 807</strain>
    </source>
</reference>
<proteinExistence type="predicted"/>
<keyword evidence="2" id="KW-1185">Reference proteome</keyword>
<evidence type="ECO:0000313" key="1">
    <source>
        <dbReference type="EMBL" id="PWN49364.1"/>
    </source>
</evidence>
<name>A0ACD0NU67_9BASI</name>
<sequence>MKCESLLTPLSILPSLAHFPLAFSLPRDPGYQVSEGRTLIPVQYTRIVSPHVIYPHFFLLFHFSFNLFLLSLLLF</sequence>
<protein>
    <submittedName>
        <fullName evidence="1">Uncharacterized protein</fullName>
    </submittedName>
</protein>